<sequence length="65" mass="7575">MFFFAEVVTCGRSKHEFFMAVLDFFKLLGKLLKKRNINSLHYKIKILLLRALLGVVCAILKFNNL</sequence>
<dbReference type="EMBL" id="NOXX01000207">
    <property type="protein sequence ID" value="OYQ43202.1"/>
    <property type="molecule type" value="Genomic_DNA"/>
</dbReference>
<gene>
    <name evidence="1" type="ORF">CHX27_10730</name>
</gene>
<name>A0A255ZP83_9FLAO</name>
<comment type="caution">
    <text evidence="1">The sequence shown here is derived from an EMBL/GenBank/DDBJ whole genome shotgun (WGS) entry which is preliminary data.</text>
</comment>
<dbReference type="Proteomes" id="UP000216035">
    <property type="component" value="Unassembled WGS sequence"/>
</dbReference>
<proteinExistence type="predicted"/>
<accession>A0A255ZP83</accession>
<reference evidence="1 2" key="1">
    <citation type="submission" date="2017-07" db="EMBL/GenBank/DDBJ databases">
        <title>Flavobacterium cyanobacteriorum sp. nov., isolated from cyanobacterial aggregates in a eutrophic lake.</title>
        <authorList>
            <person name="Cai H."/>
        </authorList>
    </citation>
    <scope>NUCLEOTIDE SEQUENCE [LARGE SCALE GENOMIC DNA]</scope>
    <source>
        <strain evidence="1 2">TH167</strain>
    </source>
</reference>
<keyword evidence="2" id="KW-1185">Reference proteome</keyword>
<protein>
    <submittedName>
        <fullName evidence="1">Uncharacterized protein</fullName>
    </submittedName>
</protein>
<dbReference type="AlphaFoldDB" id="A0A255ZP83"/>
<evidence type="ECO:0000313" key="1">
    <source>
        <dbReference type="EMBL" id="OYQ43202.1"/>
    </source>
</evidence>
<evidence type="ECO:0000313" key="2">
    <source>
        <dbReference type="Proteomes" id="UP000216035"/>
    </source>
</evidence>
<organism evidence="1 2">
    <name type="scientific">Flavobacterium aurantiibacter</name>
    <dbReference type="NCBI Taxonomy" id="2023067"/>
    <lineage>
        <taxon>Bacteria</taxon>
        <taxon>Pseudomonadati</taxon>
        <taxon>Bacteroidota</taxon>
        <taxon>Flavobacteriia</taxon>
        <taxon>Flavobacteriales</taxon>
        <taxon>Flavobacteriaceae</taxon>
        <taxon>Flavobacterium</taxon>
    </lineage>
</organism>